<proteinExistence type="inferred from homology"/>
<dbReference type="PANTHER" id="PTHR18964:SF149">
    <property type="entry name" value="BIFUNCTIONAL UDP-N-ACETYLGLUCOSAMINE 2-EPIMERASE_N-ACETYLMANNOSAMINE KINASE"/>
    <property type="match status" value="1"/>
</dbReference>
<dbReference type="OrthoDB" id="8772678at2"/>
<evidence type="ECO:0000313" key="2">
    <source>
        <dbReference type="EMBL" id="RUQ98093.1"/>
    </source>
</evidence>
<dbReference type="AlphaFoldDB" id="A0A433JNU8"/>
<dbReference type="InterPro" id="IPR000600">
    <property type="entry name" value="ROK"/>
</dbReference>
<dbReference type="Proteomes" id="UP000274909">
    <property type="component" value="Unassembled WGS sequence"/>
</dbReference>
<organism evidence="2 3">
    <name type="scientific">Labedella endophytica</name>
    <dbReference type="NCBI Taxonomy" id="1523160"/>
    <lineage>
        <taxon>Bacteria</taxon>
        <taxon>Bacillati</taxon>
        <taxon>Actinomycetota</taxon>
        <taxon>Actinomycetes</taxon>
        <taxon>Micrococcales</taxon>
        <taxon>Microbacteriaceae</taxon>
        <taxon>Labedella</taxon>
    </lineage>
</organism>
<comment type="caution">
    <text evidence="2">The sequence shown here is derived from an EMBL/GenBank/DDBJ whole genome shotgun (WGS) entry which is preliminary data.</text>
</comment>
<dbReference type="Gene3D" id="3.30.420.40">
    <property type="match status" value="2"/>
</dbReference>
<dbReference type="EMBL" id="RZGZ01000004">
    <property type="protein sequence ID" value="RUQ98093.1"/>
    <property type="molecule type" value="Genomic_DNA"/>
</dbReference>
<evidence type="ECO:0000256" key="1">
    <source>
        <dbReference type="ARBA" id="ARBA00006479"/>
    </source>
</evidence>
<comment type="similarity">
    <text evidence="1">Belongs to the ROK (NagC/XylR) family.</text>
</comment>
<name>A0A433JNU8_9MICO</name>
<protein>
    <submittedName>
        <fullName evidence="2">ROK family protein</fullName>
    </submittedName>
</protein>
<reference evidence="2 3" key="1">
    <citation type="submission" date="2018-12" db="EMBL/GenBank/DDBJ databases">
        <authorList>
            <person name="Li F."/>
        </authorList>
    </citation>
    <scope>NUCLEOTIDE SEQUENCE [LARGE SCALE GENOMIC DNA]</scope>
    <source>
        <strain evidence="2 3">EGI 6500705</strain>
    </source>
</reference>
<evidence type="ECO:0000313" key="3">
    <source>
        <dbReference type="Proteomes" id="UP000274909"/>
    </source>
</evidence>
<sequence length="304" mass="31362">MRIGIDIGGTKTDAVIVDDSLVVRQHLRRPTGRGNVAVVDGAERIVRDLLDGVGATTGEVEQIGVGIPGVVDELTGRVRHAVNIGVAELELAAILGARLSIPVVVGNDVNAAALGASHLLDLHVPTAFLNLGTGLAAGLVVDGRVWRGARGGAGEIGHIPVDPSGALCPCGQRGCLETMASGSALARLWPTDAALPAVDLFERAEAGQQNAVAVRETVVTGVASAVRVLLLSTDVETVIIGGGLSNLGERLMRPLRETFERWGRTSPFLDSLDLSSRVRLLPPESPAAALGAALLDLRPLASAI</sequence>
<dbReference type="RefSeq" id="WP_127050946.1">
    <property type="nucleotide sequence ID" value="NZ_RZGZ01000004.1"/>
</dbReference>
<dbReference type="InterPro" id="IPR043129">
    <property type="entry name" value="ATPase_NBD"/>
</dbReference>
<dbReference type="Pfam" id="PF00480">
    <property type="entry name" value="ROK"/>
    <property type="match status" value="1"/>
</dbReference>
<dbReference type="PANTHER" id="PTHR18964">
    <property type="entry name" value="ROK (REPRESSOR, ORF, KINASE) FAMILY"/>
    <property type="match status" value="1"/>
</dbReference>
<keyword evidence="3" id="KW-1185">Reference proteome</keyword>
<gene>
    <name evidence="2" type="ORF">ELQ94_13775</name>
</gene>
<dbReference type="SUPFAM" id="SSF53067">
    <property type="entry name" value="Actin-like ATPase domain"/>
    <property type="match status" value="1"/>
</dbReference>
<accession>A0A433JNU8</accession>